<dbReference type="PANTHER" id="PTHR28013">
    <property type="entry name" value="PROTEIN DCV1-RELATED"/>
    <property type="match status" value="1"/>
</dbReference>
<evidence type="ECO:0000256" key="3">
    <source>
        <dbReference type="ARBA" id="ARBA00022989"/>
    </source>
</evidence>
<dbReference type="OrthoDB" id="2327445at2759"/>
<dbReference type="GO" id="GO:0035838">
    <property type="term" value="C:growing cell tip"/>
    <property type="evidence" value="ECO:0007669"/>
    <property type="project" value="TreeGrafter"/>
</dbReference>
<dbReference type="InterPro" id="IPR051380">
    <property type="entry name" value="pH-response_reg_palI/RIM9"/>
</dbReference>
<protein>
    <recommendedName>
        <fullName evidence="8">SUR7/PalI family-domain-containing protein</fullName>
    </recommendedName>
</protein>
<feature type="transmembrane region" description="Helical" evidence="5">
    <location>
        <begin position="190"/>
        <end position="213"/>
    </location>
</feature>
<keyword evidence="4 5" id="KW-0472">Membrane</keyword>
<organism evidence="6 7">
    <name type="scientific">Mortierella polycephala</name>
    <dbReference type="NCBI Taxonomy" id="41804"/>
    <lineage>
        <taxon>Eukaryota</taxon>
        <taxon>Fungi</taxon>
        <taxon>Fungi incertae sedis</taxon>
        <taxon>Mucoromycota</taxon>
        <taxon>Mortierellomycotina</taxon>
        <taxon>Mortierellomycetes</taxon>
        <taxon>Mortierellales</taxon>
        <taxon>Mortierellaceae</taxon>
        <taxon>Mortierella</taxon>
    </lineage>
</organism>
<comment type="subcellular location">
    <subcellularLocation>
        <location evidence="1">Membrane</location>
        <topology evidence="1">Multi-pass membrane protein</topology>
    </subcellularLocation>
</comment>
<dbReference type="GO" id="GO:0032153">
    <property type="term" value="C:cell division site"/>
    <property type="evidence" value="ECO:0007669"/>
    <property type="project" value="TreeGrafter"/>
</dbReference>
<dbReference type="AlphaFoldDB" id="A0A9P6Q2I7"/>
<accession>A0A9P6Q2I7</accession>
<dbReference type="Proteomes" id="UP000726737">
    <property type="component" value="Unassembled WGS sequence"/>
</dbReference>
<keyword evidence="2 5" id="KW-0812">Transmembrane</keyword>
<feature type="transmembrane region" description="Helical" evidence="5">
    <location>
        <begin position="141"/>
        <end position="170"/>
    </location>
</feature>
<name>A0A9P6Q2I7_9FUNG</name>
<evidence type="ECO:0000256" key="4">
    <source>
        <dbReference type="ARBA" id="ARBA00023136"/>
    </source>
</evidence>
<evidence type="ECO:0008006" key="8">
    <source>
        <dbReference type="Google" id="ProtNLM"/>
    </source>
</evidence>
<evidence type="ECO:0000313" key="6">
    <source>
        <dbReference type="EMBL" id="KAG0257224.1"/>
    </source>
</evidence>
<proteinExistence type="predicted"/>
<dbReference type="Gene3D" id="1.20.140.150">
    <property type="match status" value="1"/>
</dbReference>
<comment type="caution">
    <text evidence="6">The sequence shown here is derived from an EMBL/GenBank/DDBJ whole genome shotgun (WGS) entry which is preliminary data.</text>
</comment>
<dbReference type="PANTHER" id="PTHR28013:SF3">
    <property type="entry name" value="PROTEIN DCV1-RELATED"/>
    <property type="match status" value="1"/>
</dbReference>
<dbReference type="InterPro" id="IPR009571">
    <property type="entry name" value="SUR7/Rim9-like_fungi"/>
</dbReference>
<keyword evidence="3 5" id="KW-1133">Transmembrane helix</keyword>
<gene>
    <name evidence="6" type="ORF">BG011_004077</name>
</gene>
<keyword evidence="7" id="KW-1185">Reference proteome</keyword>
<evidence type="ECO:0000256" key="1">
    <source>
        <dbReference type="ARBA" id="ARBA00004141"/>
    </source>
</evidence>
<dbReference type="GO" id="GO:0005886">
    <property type="term" value="C:plasma membrane"/>
    <property type="evidence" value="ECO:0007669"/>
    <property type="project" value="InterPro"/>
</dbReference>
<dbReference type="Pfam" id="PF06687">
    <property type="entry name" value="SUR7"/>
    <property type="match status" value="1"/>
</dbReference>
<evidence type="ECO:0000256" key="2">
    <source>
        <dbReference type="ARBA" id="ARBA00022692"/>
    </source>
</evidence>
<evidence type="ECO:0000256" key="5">
    <source>
        <dbReference type="SAM" id="Phobius"/>
    </source>
</evidence>
<reference evidence="6" key="1">
    <citation type="journal article" date="2020" name="Fungal Divers.">
        <title>Resolving the Mortierellaceae phylogeny through synthesis of multi-gene phylogenetics and phylogenomics.</title>
        <authorList>
            <person name="Vandepol N."/>
            <person name="Liber J."/>
            <person name="Desiro A."/>
            <person name="Na H."/>
            <person name="Kennedy M."/>
            <person name="Barry K."/>
            <person name="Grigoriev I.V."/>
            <person name="Miller A.N."/>
            <person name="O'Donnell K."/>
            <person name="Stajich J.E."/>
            <person name="Bonito G."/>
        </authorList>
    </citation>
    <scope>NUCLEOTIDE SEQUENCE</scope>
    <source>
        <strain evidence="6">KOD948</strain>
    </source>
</reference>
<dbReference type="EMBL" id="JAAAJA010000267">
    <property type="protein sequence ID" value="KAG0257224.1"/>
    <property type="molecule type" value="Genomic_DNA"/>
</dbReference>
<sequence>MFIPLVSFFINFATALLLFLVSIANLHSARFFTAFHFLKVHYIDGAGPQSGWLDRPYDLLSFGLWGFCEGTNNVVSACTNGHIGYTLESIPNVYEVDQRHIPNAVRGFSKVIVLYIPATCVAFLALFFSFIALFPRFRKRFLYGVSAFLSLLVTLSCVLLMVVVFTVFVSRKIQFERHLEPKANVTLGPGVWITLALVPLTIFGSLIGAFAVCCPGRFKKQSEDAPESKEEAHEPTE</sequence>
<evidence type="ECO:0000313" key="7">
    <source>
        <dbReference type="Proteomes" id="UP000726737"/>
    </source>
</evidence>
<feature type="transmembrane region" description="Helical" evidence="5">
    <location>
        <begin position="112"/>
        <end position="134"/>
    </location>
</feature>